<reference evidence="1 2" key="1">
    <citation type="journal article" date="2018" name="Front. Microbiol.">
        <title>Genome-Based Analysis Reveals the Taxonomy and Diversity of the Family Idiomarinaceae.</title>
        <authorList>
            <person name="Liu Y."/>
            <person name="Lai Q."/>
            <person name="Shao Z."/>
        </authorList>
    </citation>
    <scope>NUCLEOTIDE SEQUENCE [LARGE SCALE GENOMIC DNA]</scope>
    <source>
        <strain evidence="1 2">GBSy1</strain>
    </source>
</reference>
<dbReference type="EMBL" id="PIPN01000001">
    <property type="protein sequence ID" value="RUO32303.1"/>
    <property type="molecule type" value="Genomic_DNA"/>
</dbReference>
<dbReference type="Proteomes" id="UP000287410">
    <property type="component" value="Unassembled WGS sequence"/>
</dbReference>
<evidence type="ECO:0008006" key="3">
    <source>
        <dbReference type="Google" id="ProtNLM"/>
    </source>
</evidence>
<gene>
    <name evidence="1" type="ORF">CWE12_03155</name>
</gene>
<proteinExistence type="predicted"/>
<name>A0ABY0C413_9GAMM</name>
<accession>A0ABY0C413</accession>
<sequence length="189" mass="21783">MAFSLSFTGVASADETENTCEYDREAMLALDQQAFDQDPHGGWRVLARHPECREVAADLIRDYRQVHDNDSTTMLWHEGQMRAYADQYDQAIALFEQTRRPAEQDLFGWNPYLDATVAFLEDDYASLQDARDALSRVPYPDDEILPKDEHGNPVELDWPLNMHVVERLVACFGKRYDEAYGDCEEQQTP</sequence>
<organism evidence="1 2">
    <name type="scientific">Aliidiomarina sedimenti</name>
    <dbReference type="NCBI Taxonomy" id="1933879"/>
    <lineage>
        <taxon>Bacteria</taxon>
        <taxon>Pseudomonadati</taxon>
        <taxon>Pseudomonadota</taxon>
        <taxon>Gammaproteobacteria</taxon>
        <taxon>Alteromonadales</taxon>
        <taxon>Idiomarinaceae</taxon>
        <taxon>Aliidiomarina</taxon>
    </lineage>
</organism>
<keyword evidence="2" id="KW-1185">Reference proteome</keyword>
<comment type="caution">
    <text evidence="1">The sequence shown here is derived from an EMBL/GenBank/DDBJ whole genome shotgun (WGS) entry which is preliminary data.</text>
</comment>
<evidence type="ECO:0000313" key="1">
    <source>
        <dbReference type="EMBL" id="RUO32303.1"/>
    </source>
</evidence>
<protein>
    <recommendedName>
        <fullName evidence="3">Tetratricopeptide repeat-containing protein</fullName>
    </recommendedName>
</protein>
<evidence type="ECO:0000313" key="2">
    <source>
        <dbReference type="Proteomes" id="UP000287410"/>
    </source>
</evidence>